<feature type="binding site" evidence="9">
    <location>
        <position position="77"/>
    </location>
    <ligand>
        <name>[2Fe-2S] cluster</name>
        <dbReference type="ChEBI" id="CHEBI:190135"/>
    </ligand>
</feature>
<dbReference type="EMBL" id="AB244528">
    <property type="protein sequence ID" value="BAE79502.1"/>
    <property type="molecule type" value="Genomic_DNA"/>
</dbReference>
<keyword evidence="2 9" id="KW-0479">Metal-binding</keyword>
<protein>
    <submittedName>
        <fullName evidence="6">Ferredoxin component of carbazole 1,9a-dioxygenase</fullName>
    </submittedName>
</protein>
<feature type="binding site" evidence="9">
    <location>
        <position position="54"/>
    </location>
    <ligand>
        <name>[2Fe-2S] cluster</name>
        <dbReference type="ChEBI" id="CHEBI:190135"/>
    </ligand>
</feature>
<feature type="binding site" evidence="9">
    <location>
        <position position="51"/>
    </location>
    <ligand>
        <name>[2Fe-2S] cluster</name>
        <dbReference type="ChEBI" id="CHEBI:190135"/>
    </ligand>
</feature>
<dbReference type="GO" id="GO:0016705">
    <property type="term" value="F:oxidoreductase activity, acting on paired donors, with incorporation or reduction of molecular oxygen"/>
    <property type="evidence" value="ECO:0007669"/>
    <property type="project" value="UniProtKB-ARBA"/>
</dbReference>
<dbReference type="EMBL" id="CP022295">
    <property type="protein sequence ID" value="QSR24164.1"/>
    <property type="molecule type" value="Genomic_DNA"/>
</dbReference>
<feature type="binding site" evidence="9">
    <location>
        <position position="53"/>
    </location>
    <ligand>
        <name>[2Fe-2S] cluster</name>
        <dbReference type="ChEBI" id="CHEBI:190135"/>
    </ligand>
</feature>
<organism evidence="6">
    <name type="scientific">Nocardioides aromaticivorans</name>
    <dbReference type="NCBI Taxonomy" id="200618"/>
    <lineage>
        <taxon>Bacteria</taxon>
        <taxon>Bacillati</taxon>
        <taxon>Actinomycetota</taxon>
        <taxon>Actinomycetes</taxon>
        <taxon>Propionibacteriales</taxon>
        <taxon>Nocardioidaceae</taxon>
        <taxon>Nocardioides</taxon>
    </lineage>
</organism>
<sequence>MNRHSAGQSTPVRVATLDQLKPGVPTAFDVDGDEVMVVRDGDSVYAISNLCSHAEAYLDMGVFHAESLEIECPLHVGRFDVRTGAPTALPCVLPVRAYDVVVDGTEILVAPKEAD</sequence>
<dbReference type="GO" id="GO:0051213">
    <property type="term" value="F:dioxygenase activity"/>
    <property type="evidence" value="ECO:0007669"/>
    <property type="project" value="UniProtKB-KW"/>
</dbReference>
<evidence type="ECO:0000313" key="6">
    <source>
        <dbReference type="EMBL" id="BAE79502.1"/>
    </source>
</evidence>
<dbReference type="Pfam" id="PF00355">
    <property type="entry name" value="Rieske"/>
    <property type="match status" value="1"/>
</dbReference>
<dbReference type="EvolutionaryTrace" id="Q2HWH6"/>
<dbReference type="SUPFAM" id="SSF50022">
    <property type="entry name" value="ISP domain"/>
    <property type="match status" value="1"/>
</dbReference>
<reference evidence="9" key="2">
    <citation type="journal article" date="2009" name="J. Mol. Biol.">
        <title>Specific Interactions between the ferredoxin and terminal oxygenase components of a class IIB Rieske nonheme iron oxygenase, carbazole 1,9a-dioxygenase.</title>
        <authorList>
            <person name="Inoue K."/>
            <person name="Ashikawa Y."/>
            <person name="Umeda T."/>
            <person name="Abo M."/>
            <person name="Katsuki J."/>
            <person name="Usami Y."/>
            <person name="Noguchi H."/>
            <person name="Fujimoto Z."/>
            <person name="Terada T."/>
            <person name="Yamane H."/>
            <person name="Nojiri H."/>
        </authorList>
    </citation>
    <scope>X-RAY CRYSTALLOGRAPHY (2.00 ANGSTROMS) IN COMPLEX WITH [2FE-2S] CLUSTER</scope>
</reference>
<evidence type="ECO:0000256" key="2">
    <source>
        <dbReference type="ARBA" id="ARBA00022723"/>
    </source>
</evidence>
<dbReference type="Proteomes" id="UP000662818">
    <property type="component" value="Chromosome"/>
</dbReference>
<dbReference type="PANTHER" id="PTHR21496">
    <property type="entry name" value="FERREDOXIN-RELATED"/>
    <property type="match status" value="1"/>
</dbReference>
<dbReference type="AlphaFoldDB" id="Q2HWH6"/>
<dbReference type="GO" id="GO:0051537">
    <property type="term" value="F:2 iron, 2 sulfur cluster binding"/>
    <property type="evidence" value="ECO:0007669"/>
    <property type="project" value="UniProtKB-KW"/>
</dbReference>
<feature type="binding site" evidence="9">
    <location>
        <position position="75"/>
    </location>
    <ligand>
        <name>[2Fe-2S] cluster</name>
        <dbReference type="ChEBI" id="CHEBI:190135"/>
    </ligand>
</feature>
<dbReference type="PROSITE" id="PS51296">
    <property type="entry name" value="RIESKE"/>
    <property type="match status" value="1"/>
</dbReference>
<reference evidence="6" key="1">
    <citation type="journal article" date="2006" name="Appl. Environ. Microbiol.">
        <title>Characterization of novel carbazole catabolism genes from gram-positive carbazole degrader Nocardioides aromaticivorans IC177.</title>
        <authorList>
            <person name="Inoue K."/>
            <person name="Habe H."/>
            <person name="Yamane H."/>
            <person name="Nojiri H."/>
        </authorList>
    </citation>
    <scope>NUCLEOTIDE SEQUENCE</scope>
    <source>
        <strain evidence="6">IC177</strain>
    </source>
</reference>
<dbReference type="BRENDA" id="1.14.12.22">
    <property type="organism ID" value="12082"/>
</dbReference>
<accession>Q2HWH6</accession>
<dbReference type="GO" id="GO:0046872">
    <property type="term" value="F:metal ion binding"/>
    <property type="evidence" value="ECO:0007669"/>
    <property type="project" value="UniProtKB-KW"/>
</dbReference>
<dbReference type="PDB" id="3GCE">
    <property type="method" value="X-ray"/>
    <property type="resolution" value="2.00 A"/>
    <property type="chains" value="A=1-115"/>
</dbReference>
<keyword evidence="9" id="KW-0002">3D-structure</keyword>
<dbReference type="InterPro" id="IPR017941">
    <property type="entry name" value="Rieske_2Fe-2S"/>
</dbReference>
<dbReference type="PDBsum" id="3GCE"/>
<keyword evidence="8" id="KW-1185">Reference proteome</keyword>
<dbReference type="RefSeq" id="WP_207008015.1">
    <property type="nucleotide sequence ID" value="NZ_CP022295.1"/>
</dbReference>
<keyword evidence="4 9" id="KW-0411">Iron-sulfur</keyword>
<keyword evidence="6" id="KW-0560">Oxidoreductase</keyword>
<evidence type="ECO:0000259" key="5">
    <source>
        <dbReference type="PROSITE" id="PS51296"/>
    </source>
</evidence>
<reference evidence="7 8" key="3">
    <citation type="submission" date="2017-06" db="EMBL/GenBank/DDBJ databases">
        <title>Complete Genome Sequence of the Soil Carbazole-Degrading Bacterium Nocardioides aromaticivorans IC177.</title>
        <authorList>
            <person name="Vejarano F."/>
            <person name="Suzuki-Minakuchi C."/>
            <person name="Ohtsubo Y."/>
            <person name="Tsuda M."/>
            <person name="Okada K."/>
            <person name="Nojiri H."/>
        </authorList>
    </citation>
    <scope>NUCLEOTIDE SEQUENCE [LARGE SCALE GENOMIC DNA]</scope>
    <source>
        <strain evidence="7 8">IC177</strain>
    </source>
</reference>
<gene>
    <name evidence="6" type="primary">carAc</name>
    <name evidence="7" type="ORF">CFH99_00815</name>
</gene>
<dbReference type="GO" id="GO:0004497">
    <property type="term" value="F:monooxygenase activity"/>
    <property type="evidence" value="ECO:0007669"/>
    <property type="project" value="UniProtKB-ARBA"/>
</dbReference>
<name>Q2HWH6_9ACTN</name>
<evidence type="ECO:0000256" key="3">
    <source>
        <dbReference type="ARBA" id="ARBA00023004"/>
    </source>
</evidence>
<feature type="binding site" evidence="9">
    <location>
        <position position="72"/>
    </location>
    <ligand>
        <name>[2Fe-2S] cluster</name>
        <dbReference type="ChEBI" id="CHEBI:190135"/>
    </ligand>
</feature>
<proteinExistence type="evidence at protein level"/>
<dbReference type="CDD" id="cd03528">
    <property type="entry name" value="Rieske_RO_ferredoxin"/>
    <property type="match status" value="1"/>
</dbReference>
<dbReference type="PANTHER" id="PTHR21496:SF23">
    <property type="entry name" value="3-PHENYLPROPIONATE_CINNAMIC ACID DIOXYGENASE FERREDOXIN SUBUNIT"/>
    <property type="match status" value="1"/>
</dbReference>
<evidence type="ECO:0000256" key="4">
    <source>
        <dbReference type="ARBA" id="ARBA00023014"/>
    </source>
</evidence>
<dbReference type="InterPro" id="IPR036922">
    <property type="entry name" value="Rieske_2Fe-2S_sf"/>
</dbReference>
<keyword evidence="3 9" id="KW-0408">Iron</keyword>
<keyword evidence="1 9" id="KW-0001">2Fe-2S</keyword>
<evidence type="ECO:0007829" key="9">
    <source>
        <dbReference type="PDB" id="3GCE"/>
    </source>
</evidence>
<dbReference type="Gene3D" id="2.102.10.10">
    <property type="entry name" value="Rieske [2Fe-2S] iron-sulphur domain"/>
    <property type="match status" value="1"/>
</dbReference>
<feature type="domain" description="Rieske" evidence="5">
    <location>
        <begin position="12"/>
        <end position="109"/>
    </location>
</feature>
<dbReference type="SMR" id="Q2HWH6"/>
<evidence type="ECO:0000313" key="8">
    <source>
        <dbReference type="Proteomes" id="UP000662818"/>
    </source>
</evidence>
<evidence type="ECO:0000256" key="1">
    <source>
        <dbReference type="ARBA" id="ARBA00022714"/>
    </source>
</evidence>
<keyword evidence="6" id="KW-0223">Dioxygenase</keyword>
<evidence type="ECO:0000313" key="7">
    <source>
        <dbReference type="EMBL" id="QSR24164.1"/>
    </source>
</evidence>